<organism evidence="1 2">
    <name type="scientific">Pseudidiomarina atlantica</name>
    <dbReference type="NCBI Taxonomy" id="1517416"/>
    <lineage>
        <taxon>Bacteria</taxon>
        <taxon>Pseudomonadati</taxon>
        <taxon>Pseudomonadota</taxon>
        <taxon>Gammaproteobacteria</taxon>
        <taxon>Alteromonadales</taxon>
        <taxon>Idiomarinaceae</taxon>
        <taxon>Pseudidiomarina</taxon>
    </lineage>
</organism>
<keyword evidence="2" id="KW-1185">Reference proteome</keyword>
<reference evidence="1 2" key="1">
    <citation type="submission" date="2014-06" db="EMBL/GenBank/DDBJ databases">
        <title>Draft genome sequence of Idiomarina sp. MCCC 1A10513.</title>
        <authorList>
            <person name="Du J."/>
            <person name="Lai Q."/>
            <person name="Shao Z."/>
        </authorList>
    </citation>
    <scope>NUCLEOTIDE SEQUENCE [LARGE SCALE GENOMIC DNA]</scope>
    <source>
        <strain evidence="1 2">MCCC 1A10513</strain>
    </source>
</reference>
<gene>
    <name evidence="1" type="ORF">IDAT_05730</name>
</gene>
<dbReference type="Pfam" id="PF07963">
    <property type="entry name" value="N_methyl"/>
    <property type="match status" value="1"/>
</dbReference>
<dbReference type="STRING" id="1517416.IDAT_05730"/>
<accession>A0A094ITL3</accession>
<dbReference type="Proteomes" id="UP000053718">
    <property type="component" value="Unassembled WGS sequence"/>
</dbReference>
<evidence type="ECO:0000313" key="2">
    <source>
        <dbReference type="Proteomes" id="UP000053718"/>
    </source>
</evidence>
<sequence length="229" mass="26125">MGRKHASTGFTLVETLIAMVLLSLLMISGALAYDYFSQNWQRNKHLATASLDRHHLLTLVQKVTWNTYAKVVRNNDNDRLGFYFLGRTDGFTAVSHISVQNPDVGAVYRIFQEPNGNGGYRLVYEEAVLSDTTLADAAQQLPFNFRRILYDDVATIAFGYYGYQSLTERNQTVAGDQGDTYKLNWYDEYDGLQRVLHPQSIRINLNGFNWLIEVPDAVESTMTRYTQDV</sequence>
<dbReference type="RefSeq" id="WP_034731664.1">
    <property type="nucleotide sequence ID" value="NZ_JPIN01000005.1"/>
</dbReference>
<proteinExistence type="predicted"/>
<dbReference type="NCBIfam" id="TIGR02532">
    <property type="entry name" value="IV_pilin_GFxxxE"/>
    <property type="match status" value="1"/>
</dbReference>
<dbReference type="AlphaFoldDB" id="A0A094ITL3"/>
<name>A0A094ITL3_9GAMM</name>
<evidence type="ECO:0008006" key="3">
    <source>
        <dbReference type="Google" id="ProtNLM"/>
    </source>
</evidence>
<protein>
    <recommendedName>
        <fullName evidence="3">Prepilin-type N-terminal cleavage/methylation domain-containing protein</fullName>
    </recommendedName>
</protein>
<comment type="caution">
    <text evidence="1">The sequence shown here is derived from an EMBL/GenBank/DDBJ whole genome shotgun (WGS) entry which is preliminary data.</text>
</comment>
<dbReference type="EMBL" id="JPIN01000005">
    <property type="protein sequence ID" value="KFZ29174.1"/>
    <property type="molecule type" value="Genomic_DNA"/>
</dbReference>
<dbReference type="OrthoDB" id="6315901at2"/>
<dbReference type="eggNOG" id="ENOG5031GSK">
    <property type="taxonomic scope" value="Bacteria"/>
</dbReference>
<dbReference type="InterPro" id="IPR012902">
    <property type="entry name" value="N_methyl_site"/>
</dbReference>
<evidence type="ECO:0000313" key="1">
    <source>
        <dbReference type="EMBL" id="KFZ29174.1"/>
    </source>
</evidence>